<evidence type="ECO:0000313" key="2">
    <source>
        <dbReference type="EMBL" id="KAK0473404.1"/>
    </source>
</evidence>
<comment type="caution">
    <text evidence="2">The sequence shown here is derived from an EMBL/GenBank/DDBJ whole genome shotgun (WGS) entry which is preliminary data.</text>
</comment>
<organism evidence="2 3">
    <name type="scientific">Armillaria novae-zelandiae</name>
    <dbReference type="NCBI Taxonomy" id="153914"/>
    <lineage>
        <taxon>Eukaryota</taxon>
        <taxon>Fungi</taxon>
        <taxon>Dikarya</taxon>
        <taxon>Basidiomycota</taxon>
        <taxon>Agaricomycotina</taxon>
        <taxon>Agaricomycetes</taxon>
        <taxon>Agaricomycetidae</taxon>
        <taxon>Agaricales</taxon>
        <taxon>Marasmiineae</taxon>
        <taxon>Physalacriaceae</taxon>
        <taxon>Armillaria</taxon>
    </lineage>
</organism>
<dbReference type="EMBL" id="JAUEPR010000033">
    <property type="protein sequence ID" value="KAK0473404.1"/>
    <property type="molecule type" value="Genomic_DNA"/>
</dbReference>
<dbReference type="Proteomes" id="UP001175227">
    <property type="component" value="Unassembled WGS sequence"/>
</dbReference>
<proteinExistence type="predicted"/>
<reference evidence="2" key="1">
    <citation type="submission" date="2023-06" db="EMBL/GenBank/DDBJ databases">
        <authorList>
            <consortium name="Lawrence Berkeley National Laboratory"/>
            <person name="Ahrendt S."/>
            <person name="Sahu N."/>
            <person name="Indic B."/>
            <person name="Wong-Bajracharya J."/>
            <person name="Merenyi Z."/>
            <person name="Ke H.-M."/>
            <person name="Monk M."/>
            <person name="Kocsube S."/>
            <person name="Drula E."/>
            <person name="Lipzen A."/>
            <person name="Balint B."/>
            <person name="Henrissat B."/>
            <person name="Andreopoulos B."/>
            <person name="Martin F.M."/>
            <person name="Harder C.B."/>
            <person name="Rigling D."/>
            <person name="Ford K.L."/>
            <person name="Foster G.D."/>
            <person name="Pangilinan J."/>
            <person name="Papanicolaou A."/>
            <person name="Barry K."/>
            <person name="LaButti K."/>
            <person name="Viragh M."/>
            <person name="Koriabine M."/>
            <person name="Yan M."/>
            <person name="Riley R."/>
            <person name="Champramary S."/>
            <person name="Plett K.L."/>
            <person name="Tsai I.J."/>
            <person name="Slot J."/>
            <person name="Sipos G."/>
            <person name="Plett J."/>
            <person name="Nagy L.G."/>
            <person name="Grigoriev I.V."/>
        </authorList>
    </citation>
    <scope>NUCLEOTIDE SEQUENCE</scope>
    <source>
        <strain evidence="2">ICMP 16352</strain>
    </source>
</reference>
<gene>
    <name evidence="2" type="ORF">IW261DRAFT_1423619</name>
</gene>
<protein>
    <submittedName>
        <fullName evidence="2">Uncharacterized protein</fullName>
    </submittedName>
</protein>
<name>A0AA39NXI8_9AGAR</name>
<accession>A0AA39NXI8</accession>
<evidence type="ECO:0000313" key="3">
    <source>
        <dbReference type="Proteomes" id="UP001175227"/>
    </source>
</evidence>
<dbReference type="AlphaFoldDB" id="A0AA39NXI8"/>
<feature type="compositionally biased region" description="Polar residues" evidence="1">
    <location>
        <begin position="1"/>
        <end position="10"/>
    </location>
</feature>
<feature type="region of interest" description="Disordered" evidence="1">
    <location>
        <begin position="1"/>
        <end position="30"/>
    </location>
</feature>
<evidence type="ECO:0000256" key="1">
    <source>
        <dbReference type="SAM" id="MobiDB-lite"/>
    </source>
</evidence>
<sequence length="114" mass="12539">MISSSINYNDANAPPPPYTPRQDGLATTPDPVASIDSLLDSFRTLHHEQNLPQNSKRIRLVHGHGITVFCDTFEEISGVVASPEPKWAEPIIHSRMILQFNGKGSLEGAHRIKG</sequence>
<keyword evidence="3" id="KW-1185">Reference proteome</keyword>